<dbReference type="Pfam" id="PF00092">
    <property type="entry name" value="VWA"/>
    <property type="match status" value="1"/>
</dbReference>
<protein>
    <submittedName>
        <fullName evidence="3">DUF3520 domain-containing protein</fullName>
    </submittedName>
</protein>
<proteinExistence type="predicted"/>
<dbReference type="Pfam" id="PF12034">
    <property type="entry name" value="YfbK_C"/>
    <property type="match status" value="1"/>
</dbReference>
<feature type="chain" id="PRO_5017689547" evidence="1">
    <location>
        <begin position="20"/>
        <end position="598"/>
    </location>
</feature>
<evidence type="ECO:0000313" key="4">
    <source>
        <dbReference type="Proteomes" id="UP000261174"/>
    </source>
</evidence>
<comment type="caution">
    <text evidence="3">The sequence shown here is derived from an EMBL/GenBank/DDBJ whole genome shotgun (WGS) entry which is preliminary data.</text>
</comment>
<dbReference type="InterPro" id="IPR002035">
    <property type="entry name" value="VWF_A"/>
</dbReference>
<dbReference type="Proteomes" id="UP000261174">
    <property type="component" value="Unassembled WGS sequence"/>
</dbReference>
<gene>
    <name evidence="3" type="ORF">DXN04_13160</name>
</gene>
<dbReference type="InterPro" id="IPR036465">
    <property type="entry name" value="vWFA_dom_sf"/>
</dbReference>
<organism evidence="3 4">
    <name type="scientific">Chitinophaga silvisoli</name>
    <dbReference type="NCBI Taxonomy" id="2291814"/>
    <lineage>
        <taxon>Bacteria</taxon>
        <taxon>Pseudomonadati</taxon>
        <taxon>Bacteroidota</taxon>
        <taxon>Chitinophagia</taxon>
        <taxon>Chitinophagales</taxon>
        <taxon>Chitinophagaceae</taxon>
        <taxon>Chitinophaga</taxon>
    </lineage>
</organism>
<dbReference type="Pfam" id="PF12450">
    <property type="entry name" value="vWF_A"/>
    <property type="match status" value="1"/>
</dbReference>
<accession>A0A3E1P219</accession>
<dbReference type="InterPro" id="IPR008969">
    <property type="entry name" value="CarboxyPept-like_regulatory"/>
</dbReference>
<dbReference type="EMBL" id="QTJV01000004">
    <property type="protein sequence ID" value="RFM34227.1"/>
    <property type="molecule type" value="Genomic_DNA"/>
</dbReference>
<dbReference type="RefSeq" id="WP_116853815.1">
    <property type="nucleotide sequence ID" value="NZ_QTJV01000004.1"/>
</dbReference>
<reference evidence="3 4" key="1">
    <citation type="submission" date="2018-08" db="EMBL/GenBank/DDBJ databases">
        <title>Chitinophaga sp. K20C18050901, a novel bacterium isolated from forest soil.</title>
        <authorList>
            <person name="Wang C."/>
        </authorList>
    </citation>
    <scope>NUCLEOTIDE SEQUENCE [LARGE SCALE GENOMIC DNA]</scope>
    <source>
        <strain evidence="3 4">K20C18050901</strain>
    </source>
</reference>
<dbReference type="AlphaFoldDB" id="A0A3E1P219"/>
<dbReference type="Gene3D" id="3.40.50.410">
    <property type="entry name" value="von Willebrand factor, type A domain"/>
    <property type="match status" value="1"/>
</dbReference>
<keyword evidence="1" id="KW-0732">Signal</keyword>
<name>A0A3E1P219_9BACT</name>
<dbReference type="PROSITE" id="PS50234">
    <property type="entry name" value="VWFA"/>
    <property type="match status" value="1"/>
</dbReference>
<dbReference type="SUPFAM" id="SSF49464">
    <property type="entry name" value="Carboxypeptidase regulatory domain-like"/>
    <property type="match status" value="1"/>
</dbReference>
<evidence type="ECO:0000259" key="2">
    <source>
        <dbReference type="PROSITE" id="PS50234"/>
    </source>
</evidence>
<evidence type="ECO:0000256" key="1">
    <source>
        <dbReference type="SAM" id="SignalP"/>
    </source>
</evidence>
<dbReference type="InterPro" id="IPR051266">
    <property type="entry name" value="CLCR"/>
</dbReference>
<sequence>MEKLLMLLASLLILVPANAQKIYITGAVEDSISHNPLPGVLISVINDTAKVATNQYGLFRIAVPSQDAILLFQLDKYRPKRVPVGVYNRILVQLDAIDNPKDAIAKAKAIARDRSSNGSNPNYGNTSMGTRVFFDETYGTLYENQFMKTLIRSHSTFAVDVDRAAYSNIRRFIRLKEKIPVDAVRIEEMLNYFTYHYPPPPRDQTLAIYSSYGTCPWKPEHRLLQIAVRGAVMHTDSLPPSNLVFLIDASGSMAPANKLPLLQAAFRILVNNLRQNDHVAIVAYAGAPGIILPSTSGDQKDKILNAIDNLSAGGATAGEAAIKLAYQLAQDNFIKDGNNRVIMATDGDFNVGQTSDVDMEQLIVSRKESGVLLTCLGFGMRDYKDSKLQTLSSKGNGNFAYIDNLEEASKIFAREFGGTLFTVAKDVQAEVYFNPGMVKSYRLIGYENKVISNADTTGGRVSGGIVGAGHCALAMYEIVPGTEGSHSLRDTDVVFNPADSLLAKIKINYQVPTDSSFHTIWHQIPDSCVAFEDADPDFRFASSVALCGMILRHSAYKGEGDSKMVLEIAKRALGDDPGNYRKEFIKLVKDLKKNKNVN</sequence>
<dbReference type="OrthoDB" id="9805121at2"/>
<evidence type="ECO:0000313" key="3">
    <source>
        <dbReference type="EMBL" id="RFM34227.1"/>
    </source>
</evidence>
<feature type="domain" description="VWFA" evidence="2">
    <location>
        <begin position="242"/>
        <end position="416"/>
    </location>
</feature>
<dbReference type="SMART" id="SM00327">
    <property type="entry name" value="VWA"/>
    <property type="match status" value="1"/>
</dbReference>
<dbReference type="InterPro" id="IPR022156">
    <property type="entry name" value="Uncharacterised_YfbK_N"/>
</dbReference>
<dbReference type="InterPro" id="IPR021908">
    <property type="entry name" value="YfbK_C"/>
</dbReference>
<dbReference type="PANTHER" id="PTHR10579">
    <property type="entry name" value="CALCIUM-ACTIVATED CHLORIDE CHANNEL REGULATOR"/>
    <property type="match status" value="1"/>
</dbReference>
<keyword evidence="4" id="KW-1185">Reference proteome</keyword>
<dbReference type="PANTHER" id="PTHR10579:SF43">
    <property type="entry name" value="ZINC FINGER (C3HC4-TYPE RING FINGER) FAMILY PROTEIN"/>
    <property type="match status" value="1"/>
</dbReference>
<feature type="signal peptide" evidence="1">
    <location>
        <begin position="1"/>
        <end position="19"/>
    </location>
</feature>
<dbReference type="Gene3D" id="2.60.40.1120">
    <property type="entry name" value="Carboxypeptidase-like, regulatory domain"/>
    <property type="match status" value="1"/>
</dbReference>
<dbReference type="SUPFAM" id="SSF53300">
    <property type="entry name" value="vWA-like"/>
    <property type="match status" value="1"/>
</dbReference>